<dbReference type="Gene3D" id="3.40.50.1820">
    <property type="entry name" value="alpha/beta hydrolase"/>
    <property type="match status" value="1"/>
</dbReference>
<name>A0A926DC81_9FIRM</name>
<dbReference type="Pfam" id="PF01764">
    <property type="entry name" value="Lipase_3"/>
    <property type="match status" value="1"/>
</dbReference>
<dbReference type="EMBL" id="JACRSP010000002">
    <property type="protein sequence ID" value="MBC8535898.1"/>
    <property type="molecule type" value="Genomic_DNA"/>
</dbReference>
<dbReference type="GO" id="GO:0006629">
    <property type="term" value="P:lipid metabolic process"/>
    <property type="evidence" value="ECO:0007669"/>
    <property type="project" value="InterPro"/>
</dbReference>
<dbReference type="PANTHER" id="PTHR45856:SF24">
    <property type="entry name" value="FUNGAL LIPASE-LIKE DOMAIN-CONTAINING PROTEIN"/>
    <property type="match status" value="1"/>
</dbReference>
<dbReference type="InterPro" id="IPR051218">
    <property type="entry name" value="Sec_MonoDiacylglyc_Lipase"/>
</dbReference>
<dbReference type="RefSeq" id="WP_249299640.1">
    <property type="nucleotide sequence ID" value="NZ_JACRSP010000002.1"/>
</dbReference>
<dbReference type="CDD" id="cd00519">
    <property type="entry name" value="Lipase_3"/>
    <property type="match status" value="1"/>
</dbReference>
<evidence type="ECO:0000313" key="2">
    <source>
        <dbReference type="EMBL" id="MBC8535898.1"/>
    </source>
</evidence>
<keyword evidence="3" id="KW-1185">Reference proteome</keyword>
<proteinExistence type="predicted"/>
<reference evidence="2" key="1">
    <citation type="submission" date="2020-08" db="EMBL/GenBank/DDBJ databases">
        <title>Genome public.</title>
        <authorList>
            <person name="Liu C."/>
            <person name="Sun Q."/>
        </authorList>
    </citation>
    <scope>NUCLEOTIDE SEQUENCE</scope>
    <source>
        <strain evidence="2">BX7</strain>
    </source>
</reference>
<evidence type="ECO:0000313" key="3">
    <source>
        <dbReference type="Proteomes" id="UP000620366"/>
    </source>
</evidence>
<feature type="domain" description="Fungal lipase-type" evidence="1">
    <location>
        <begin position="52"/>
        <end position="183"/>
    </location>
</feature>
<protein>
    <submittedName>
        <fullName evidence="2">Lipase family protein</fullName>
    </submittedName>
</protein>
<accession>A0A926DC81</accession>
<comment type="caution">
    <text evidence="2">The sequence shown here is derived from an EMBL/GenBank/DDBJ whole genome shotgun (WGS) entry which is preliminary data.</text>
</comment>
<dbReference type="AlphaFoldDB" id="A0A926DC81"/>
<dbReference type="Proteomes" id="UP000620366">
    <property type="component" value="Unassembled WGS sequence"/>
</dbReference>
<sequence>MTTHDVVESLELSALAYHHIQTRFPGDHLTVIDDSATGVQCYLRRRGEELLISFRGTNSLRDWRTDLTFWKRCIPYGNESSKIRVHTGFLNAYKCPTVRGRIQSLVTPSVRKVRICGHSYGAALSVLCAVDLQYNFPEKDFEVMLFGCPRVGNRAFAKSYDKRVFKTLRVENGNDMVTKVPPALWGYRHVGIPIHVGDCRLPVVFSLHAHEAQSYYSSIFEKFKPQ</sequence>
<dbReference type="InterPro" id="IPR002921">
    <property type="entry name" value="Fungal_lipase-type"/>
</dbReference>
<dbReference type="PANTHER" id="PTHR45856">
    <property type="entry name" value="ALPHA/BETA-HYDROLASES SUPERFAMILY PROTEIN"/>
    <property type="match status" value="1"/>
</dbReference>
<dbReference type="InterPro" id="IPR029058">
    <property type="entry name" value="AB_hydrolase_fold"/>
</dbReference>
<gene>
    <name evidence="2" type="ORF">H8695_04230</name>
</gene>
<dbReference type="SUPFAM" id="SSF53474">
    <property type="entry name" value="alpha/beta-Hydrolases"/>
    <property type="match status" value="1"/>
</dbReference>
<organism evidence="2 3">
    <name type="scientific">Feifania hominis</name>
    <dbReference type="NCBI Taxonomy" id="2763660"/>
    <lineage>
        <taxon>Bacteria</taxon>
        <taxon>Bacillati</taxon>
        <taxon>Bacillota</taxon>
        <taxon>Clostridia</taxon>
        <taxon>Eubacteriales</taxon>
        <taxon>Feifaniaceae</taxon>
        <taxon>Feifania</taxon>
    </lineage>
</organism>
<evidence type="ECO:0000259" key="1">
    <source>
        <dbReference type="Pfam" id="PF01764"/>
    </source>
</evidence>